<accession>A0AAN8W170</accession>
<evidence type="ECO:0000313" key="2">
    <source>
        <dbReference type="Proteomes" id="UP001370490"/>
    </source>
</evidence>
<proteinExistence type="predicted"/>
<dbReference type="EMBL" id="JBAMMX010000003">
    <property type="protein sequence ID" value="KAK6944105.1"/>
    <property type="molecule type" value="Genomic_DNA"/>
</dbReference>
<evidence type="ECO:0000313" key="1">
    <source>
        <dbReference type="EMBL" id="KAK6944105.1"/>
    </source>
</evidence>
<organism evidence="1 2">
    <name type="scientific">Dillenia turbinata</name>
    <dbReference type="NCBI Taxonomy" id="194707"/>
    <lineage>
        <taxon>Eukaryota</taxon>
        <taxon>Viridiplantae</taxon>
        <taxon>Streptophyta</taxon>
        <taxon>Embryophyta</taxon>
        <taxon>Tracheophyta</taxon>
        <taxon>Spermatophyta</taxon>
        <taxon>Magnoliopsida</taxon>
        <taxon>eudicotyledons</taxon>
        <taxon>Gunneridae</taxon>
        <taxon>Pentapetalae</taxon>
        <taxon>Dilleniales</taxon>
        <taxon>Dilleniaceae</taxon>
        <taxon>Dillenia</taxon>
    </lineage>
</organism>
<dbReference type="PANTHER" id="PTHR34054:SF4">
    <property type="entry name" value="PROTEIN, PUTATIVE-RELATED"/>
    <property type="match status" value="1"/>
</dbReference>
<name>A0AAN8W170_9MAGN</name>
<keyword evidence="2" id="KW-1185">Reference proteome</keyword>
<reference evidence="1 2" key="1">
    <citation type="submission" date="2023-12" db="EMBL/GenBank/DDBJ databases">
        <title>A high-quality genome assembly for Dillenia turbinata (Dilleniales).</title>
        <authorList>
            <person name="Chanderbali A."/>
        </authorList>
    </citation>
    <scope>NUCLEOTIDE SEQUENCE [LARGE SCALE GENOMIC DNA]</scope>
    <source>
        <strain evidence="1">LSX21</strain>
        <tissue evidence="1">Leaf</tissue>
    </source>
</reference>
<gene>
    <name evidence="1" type="ORF">RJ641_025207</name>
</gene>
<dbReference type="PANTHER" id="PTHR34054">
    <property type="entry name" value="EXPRESSED PROTEIN"/>
    <property type="match status" value="1"/>
</dbReference>
<protein>
    <submittedName>
        <fullName evidence="1">Uncharacterized protein</fullName>
    </submittedName>
</protein>
<dbReference type="Proteomes" id="UP001370490">
    <property type="component" value="Unassembled WGS sequence"/>
</dbReference>
<comment type="caution">
    <text evidence="1">The sequence shown here is derived from an EMBL/GenBank/DDBJ whole genome shotgun (WGS) entry which is preliminary data.</text>
</comment>
<dbReference type="AlphaFoldDB" id="A0AAN8W170"/>
<sequence length="214" mass="23844">MKTISFPTKQLPKPRSKTRLLLSNLTQTDMYNDRFRQQNATCVSNPYPNSPTTITTSSKELLYFFCSKTQQATRVEPYLAQHSPPSHLPPQTASAVDVLKWHRMYGPSRVLPTIKEEEEEDLETCEKSSCTEKIKNGTDKTMSSEECIRVTNCDNVEVTSAAFPEEVEKTPFSTPCASPAYFPSRPPPPREVAVDVHGPFVGAVQSSLAPNSKS</sequence>
<dbReference type="InterPro" id="IPR045884">
    <property type="entry name" value="At5g59350-like"/>
</dbReference>